<gene>
    <name evidence="2" type="ORF">H0H26_03790</name>
</gene>
<name>A0A8G2FZ21_FLAPS</name>
<dbReference type="EMBL" id="CP059075">
    <property type="protein sequence ID" value="QRE04729.1"/>
    <property type="molecule type" value="Genomic_DNA"/>
</dbReference>
<keyword evidence="1" id="KW-0472">Membrane</keyword>
<keyword evidence="1" id="KW-1133">Transmembrane helix</keyword>
<dbReference type="Proteomes" id="UP000596329">
    <property type="component" value="Chromosome"/>
</dbReference>
<reference evidence="2 3" key="1">
    <citation type="submission" date="2020-07" db="EMBL/GenBank/DDBJ databases">
        <title>Genomic characterization of Flavobacterium psychrophilum strains.</title>
        <authorList>
            <person name="Castillo D."/>
            <person name="Jorgensen J."/>
            <person name="Middelboe M."/>
        </authorList>
    </citation>
    <scope>NUCLEOTIDE SEQUENCE [LARGE SCALE GENOMIC DNA]</scope>
    <source>
        <strain evidence="2 3">FPS-R7</strain>
    </source>
</reference>
<protein>
    <submittedName>
        <fullName evidence="2">Uncharacterized protein</fullName>
    </submittedName>
</protein>
<organism evidence="2 3">
    <name type="scientific">Flavobacterium psychrophilum</name>
    <dbReference type="NCBI Taxonomy" id="96345"/>
    <lineage>
        <taxon>Bacteria</taxon>
        <taxon>Pseudomonadati</taxon>
        <taxon>Bacteroidota</taxon>
        <taxon>Flavobacteriia</taxon>
        <taxon>Flavobacteriales</taxon>
        <taxon>Flavobacteriaceae</taxon>
        <taxon>Flavobacterium</taxon>
    </lineage>
</organism>
<sequence length="53" mass="5789">MYTFNKIKTSEQASLCHNNNCVTVYGETAKFVNSVVAVATVSIALILIIRALK</sequence>
<evidence type="ECO:0000256" key="1">
    <source>
        <dbReference type="SAM" id="Phobius"/>
    </source>
</evidence>
<dbReference type="RefSeq" id="WP_158409052.1">
    <property type="nucleotide sequence ID" value="NZ_CBCRUG010000019.1"/>
</dbReference>
<dbReference type="AlphaFoldDB" id="A0A8G2FZ21"/>
<accession>A0A8G2FZ21</accession>
<proteinExistence type="predicted"/>
<feature type="transmembrane region" description="Helical" evidence="1">
    <location>
        <begin position="31"/>
        <end position="52"/>
    </location>
</feature>
<evidence type="ECO:0000313" key="2">
    <source>
        <dbReference type="EMBL" id="QRE04729.1"/>
    </source>
</evidence>
<keyword evidence="1" id="KW-0812">Transmembrane</keyword>
<evidence type="ECO:0000313" key="3">
    <source>
        <dbReference type="Proteomes" id="UP000596329"/>
    </source>
</evidence>